<dbReference type="Gene3D" id="1.20.1260.10">
    <property type="match status" value="1"/>
</dbReference>
<reference evidence="3" key="1">
    <citation type="submission" date="2015-07" db="EMBL/GenBank/DDBJ databases">
        <title>Discovery of a poly(ethylene terephthalate assimilation.</title>
        <authorList>
            <person name="Yoshida S."/>
            <person name="Hiraga K."/>
            <person name="Takehana T."/>
            <person name="Taniguchi I."/>
            <person name="Yamaji H."/>
            <person name="Maeda Y."/>
            <person name="Toyohara K."/>
            <person name="Miyamoto K."/>
            <person name="Kimura Y."/>
            <person name="Oda K."/>
        </authorList>
    </citation>
    <scope>NUCLEOTIDE SEQUENCE [LARGE SCALE GENOMIC DNA]</scope>
    <source>
        <strain evidence="3">NBRC 110686 / TISTR 2288 / 201-F6</strain>
    </source>
</reference>
<reference evidence="2 3" key="2">
    <citation type="journal article" date="2016" name="Science">
        <title>A bacterium that degrades and assimilates poly(ethylene terephthalate).</title>
        <authorList>
            <person name="Yoshida S."/>
            <person name="Hiraga K."/>
            <person name="Takehana T."/>
            <person name="Taniguchi I."/>
            <person name="Yamaji H."/>
            <person name="Maeda Y."/>
            <person name="Toyohara K."/>
            <person name="Miyamoto K."/>
            <person name="Kimura Y."/>
            <person name="Oda K."/>
        </authorList>
    </citation>
    <scope>NUCLEOTIDE SEQUENCE [LARGE SCALE GENOMIC DNA]</scope>
    <source>
        <strain evidence="3">NBRC 110686 / TISTR 2288 / 201-F6</strain>
    </source>
</reference>
<organism evidence="2 3">
    <name type="scientific">Piscinibacter sakaiensis</name>
    <name type="common">Ideonella sakaiensis</name>
    <dbReference type="NCBI Taxonomy" id="1547922"/>
    <lineage>
        <taxon>Bacteria</taxon>
        <taxon>Pseudomonadati</taxon>
        <taxon>Pseudomonadota</taxon>
        <taxon>Betaproteobacteria</taxon>
        <taxon>Burkholderiales</taxon>
        <taxon>Sphaerotilaceae</taxon>
        <taxon>Piscinibacter</taxon>
    </lineage>
</organism>
<dbReference type="InterPro" id="IPR009078">
    <property type="entry name" value="Ferritin-like_SF"/>
</dbReference>
<dbReference type="InterPro" id="IPR019052">
    <property type="entry name" value="DUF2383"/>
</dbReference>
<dbReference type="InterPro" id="IPR011971">
    <property type="entry name" value="CHP02284"/>
</dbReference>
<name>A0A0K8P1I1_PISS1</name>
<proteinExistence type="predicted"/>
<comment type="caution">
    <text evidence="2">The sequence shown here is derived from an EMBL/GenBank/DDBJ whole genome shotgun (WGS) entry which is preliminary data.</text>
</comment>
<evidence type="ECO:0000259" key="1">
    <source>
        <dbReference type="Pfam" id="PF09537"/>
    </source>
</evidence>
<dbReference type="PIRSF" id="PIRSF029477">
    <property type="entry name" value="UCP029477"/>
    <property type="match status" value="1"/>
</dbReference>
<dbReference type="Proteomes" id="UP000037660">
    <property type="component" value="Unassembled WGS sequence"/>
</dbReference>
<dbReference type="SUPFAM" id="SSF47240">
    <property type="entry name" value="Ferritin-like"/>
    <property type="match status" value="1"/>
</dbReference>
<evidence type="ECO:0000313" key="3">
    <source>
        <dbReference type="Proteomes" id="UP000037660"/>
    </source>
</evidence>
<dbReference type="InterPro" id="IPR012347">
    <property type="entry name" value="Ferritin-like"/>
</dbReference>
<dbReference type="STRING" id="1547922.ISF6_2362"/>
<sequence length="148" mass="16243">MNRELIDTLNHLVETCKDGEYGFTTCARHTESPALRERFAQRAADCRAAAGELQHLVFEHGGEPEDGGSALGALHRGWVAVLGAVAGSSDSRMLEEAERGEEAALERYQRALDGTLLPDGVRAVLQRQRLGVLSHRDELRALRERTPA</sequence>
<dbReference type="EMBL" id="BBYR01000036">
    <property type="protein sequence ID" value="GAP36522.1"/>
    <property type="molecule type" value="Genomic_DNA"/>
</dbReference>
<protein>
    <recommendedName>
        <fullName evidence="1">DUF2383 domain-containing protein</fullName>
    </recommendedName>
</protein>
<dbReference type="OrthoDB" id="282393at2"/>
<dbReference type="NCBIfam" id="TIGR02284">
    <property type="entry name" value="PA2169 family four-helix-bundle protein"/>
    <property type="match status" value="1"/>
</dbReference>
<gene>
    <name evidence="2" type="ORF">ISF6_2362</name>
</gene>
<accession>A0A0K8P1I1</accession>
<dbReference type="Pfam" id="PF09537">
    <property type="entry name" value="DUF2383"/>
    <property type="match status" value="1"/>
</dbReference>
<keyword evidence="3" id="KW-1185">Reference proteome</keyword>
<feature type="domain" description="DUF2383" evidence="1">
    <location>
        <begin position="5"/>
        <end position="113"/>
    </location>
</feature>
<evidence type="ECO:0000313" key="2">
    <source>
        <dbReference type="EMBL" id="GAP36522.1"/>
    </source>
</evidence>
<dbReference type="AlphaFoldDB" id="A0A0K8P1I1"/>
<dbReference type="InterPro" id="IPR016920">
    <property type="entry name" value="UCP029477"/>
</dbReference>
<dbReference type="RefSeq" id="WP_054020507.1">
    <property type="nucleotide sequence ID" value="NZ_BBYR01000036.1"/>
</dbReference>